<reference evidence="2" key="1">
    <citation type="submission" date="2022-11" db="UniProtKB">
        <authorList>
            <consortium name="WormBaseParasite"/>
        </authorList>
    </citation>
    <scope>IDENTIFICATION</scope>
</reference>
<dbReference type="Proteomes" id="UP000887579">
    <property type="component" value="Unplaced"/>
</dbReference>
<name>A0AC34GUQ5_9BILA</name>
<evidence type="ECO:0000313" key="1">
    <source>
        <dbReference type="Proteomes" id="UP000887579"/>
    </source>
</evidence>
<organism evidence="1 2">
    <name type="scientific">Panagrolaimus sp. ES5</name>
    <dbReference type="NCBI Taxonomy" id="591445"/>
    <lineage>
        <taxon>Eukaryota</taxon>
        <taxon>Metazoa</taxon>
        <taxon>Ecdysozoa</taxon>
        <taxon>Nematoda</taxon>
        <taxon>Chromadorea</taxon>
        <taxon>Rhabditida</taxon>
        <taxon>Tylenchina</taxon>
        <taxon>Panagrolaimomorpha</taxon>
        <taxon>Panagrolaimoidea</taxon>
        <taxon>Panagrolaimidae</taxon>
        <taxon>Panagrolaimus</taxon>
    </lineage>
</organism>
<proteinExistence type="predicted"/>
<dbReference type="WBParaSite" id="ES5_v2.g8615.t1">
    <property type="protein sequence ID" value="ES5_v2.g8615.t1"/>
    <property type="gene ID" value="ES5_v2.g8615"/>
</dbReference>
<protein>
    <submittedName>
        <fullName evidence="2">RNA-binding protein 42</fullName>
    </submittedName>
</protein>
<sequence length="277" mass="31361">MSLDEQLALFEQEIASLTEETPDPEQTSVLKNEANFVVIDTPAPKYVKNQQINNKSEKVFGTHFVPNQVRSKNESNATISEAPALYNIGKSSSKSSSSKSSSSHSVLEKPPEPPQTLSALPYVYVELLAAKKANSTAYENSYIGQVLRGEKKMKRFVRVGGGQKWEDPSLAEWDPNDFRIFCGDLGNEVSDELLAKAFRKYPTFQKAKVVRDNRTNKSKGYGFVSFRSQDDFVRACREMDGKYVGNRPIKLRKSNWKERNMEIVKKKQKQKHKLGII</sequence>
<accession>A0AC34GUQ5</accession>
<evidence type="ECO:0000313" key="2">
    <source>
        <dbReference type="WBParaSite" id="ES5_v2.g8615.t1"/>
    </source>
</evidence>